<gene>
    <name evidence="2" type="ORF">EJP82_04775</name>
</gene>
<comment type="caution">
    <text evidence="2">The sequence shown here is derived from an EMBL/GenBank/DDBJ whole genome shotgun (WGS) entry which is preliminary data.</text>
</comment>
<accession>A0A433YCU2</accession>
<dbReference type="RefSeq" id="WP_127190893.1">
    <property type="nucleotide sequence ID" value="NZ_RZNY01000003.1"/>
</dbReference>
<feature type="transmembrane region" description="Helical" evidence="1">
    <location>
        <begin position="12"/>
        <end position="32"/>
    </location>
</feature>
<evidence type="ECO:0000313" key="2">
    <source>
        <dbReference type="EMBL" id="RUT47696.1"/>
    </source>
</evidence>
<dbReference type="OrthoDB" id="2649144at2"/>
<sequence length="306" mass="34699">MIRKRNSRFEIFFILGFLCTLIIAFGTFFMGMKMGIAQTESKYAYLKINIPELETEDSYTQQDLVTFYYVVFQPYQQFKDNYLAHIDILGRSDSSLKSKATLREIRDSAQKQYEQISATSIAASSPLLKDAHGDILKSLKLFDESIDRILSESGNNNGSQFAKSLATDEFTEKAINFGLQAQKKYYTSILKWTAKGNQNISADYIFSKDTTVQQWSNLSLAVKNKAVTDIMNTDNLFVSYLPQDMTAKIDQMIASGKASSLNLHSVSSIVKILTETEAVQSKEFVKWKTTYYASEKLPALPFFVED</sequence>
<organism evidence="2 3">
    <name type="scientific">Paenibacillus anaericanus</name>
    <dbReference type="NCBI Taxonomy" id="170367"/>
    <lineage>
        <taxon>Bacteria</taxon>
        <taxon>Bacillati</taxon>
        <taxon>Bacillota</taxon>
        <taxon>Bacilli</taxon>
        <taxon>Bacillales</taxon>
        <taxon>Paenibacillaceae</taxon>
        <taxon>Paenibacillus</taxon>
    </lineage>
</organism>
<keyword evidence="1" id="KW-1133">Transmembrane helix</keyword>
<keyword evidence="3" id="KW-1185">Reference proteome</keyword>
<keyword evidence="1" id="KW-0812">Transmembrane</keyword>
<protein>
    <submittedName>
        <fullName evidence="2">Uncharacterized protein</fullName>
    </submittedName>
</protein>
<dbReference type="EMBL" id="RZNY01000003">
    <property type="protein sequence ID" value="RUT47696.1"/>
    <property type="molecule type" value="Genomic_DNA"/>
</dbReference>
<dbReference type="Proteomes" id="UP000279446">
    <property type="component" value="Unassembled WGS sequence"/>
</dbReference>
<evidence type="ECO:0000256" key="1">
    <source>
        <dbReference type="SAM" id="Phobius"/>
    </source>
</evidence>
<dbReference type="AlphaFoldDB" id="A0A433YCU2"/>
<name>A0A433YCU2_9BACL</name>
<keyword evidence="1" id="KW-0472">Membrane</keyword>
<evidence type="ECO:0000313" key="3">
    <source>
        <dbReference type="Proteomes" id="UP000279446"/>
    </source>
</evidence>
<proteinExistence type="predicted"/>
<reference evidence="2 3" key="1">
    <citation type="submission" date="2018-12" db="EMBL/GenBank/DDBJ databases">
        <authorList>
            <person name="Sun L."/>
            <person name="Chen Z."/>
        </authorList>
    </citation>
    <scope>NUCLEOTIDE SEQUENCE [LARGE SCALE GENOMIC DNA]</scope>
    <source>
        <strain evidence="2 3">DSM 15890</strain>
    </source>
</reference>